<keyword evidence="5" id="KW-0812">Transmembrane</keyword>
<accession>A0ABQ5UZ35</accession>
<keyword evidence="1 3" id="KW-0238">DNA-binding</keyword>
<dbReference type="Proteomes" id="UP001161390">
    <property type="component" value="Unassembled WGS sequence"/>
</dbReference>
<dbReference type="InterPro" id="IPR036388">
    <property type="entry name" value="WH-like_DNA-bd_sf"/>
</dbReference>
<feature type="domain" description="OmpR/PhoB-type" evidence="6">
    <location>
        <begin position="6"/>
        <end position="104"/>
    </location>
</feature>
<evidence type="ECO:0000256" key="1">
    <source>
        <dbReference type="ARBA" id="ARBA00023125"/>
    </source>
</evidence>
<protein>
    <recommendedName>
        <fullName evidence="6">OmpR/PhoB-type domain-containing protein</fullName>
    </recommendedName>
</protein>
<reference evidence="7" key="1">
    <citation type="journal article" date="2014" name="Int. J. Syst. Evol. Microbiol.">
        <title>Complete genome of a new Firmicutes species belonging to the dominant human colonic microbiota ('Ruminococcus bicirculans') reveals two chromosomes and a selective capacity to utilize plant glucans.</title>
        <authorList>
            <consortium name="NISC Comparative Sequencing Program"/>
            <person name="Wegmann U."/>
            <person name="Louis P."/>
            <person name="Goesmann A."/>
            <person name="Henrissat B."/>
            <person name="Duncan S.H."/>
            <person name="Flint H.J."/>
        </authorList>
    </citation>
    <scope>NUCLEOTIDE SEQUENCE</scope>
    <source>
        <strain evidence="7">NBRC 108216</strain>
    </source>
</reference>
<sequence>MTIDPTSQFWIDEFRIDLAGLRIFAANGPLSVEPKVMQVLEILAEHPGETVLRETFMQRVWDVDYGSDESLTRAISILRKAFGDSRGRRTMIETVPRKGYRLIADIRSGPANSEKDTPQKAGLEKADAQGRNPEMPQVGMRESVPEDYSPVRARRSYLVFALAAALIIIPGMIWLFSGKAGSLIGEQTVRHSVQLQGFEPGSQIEADTRLARNLTSSIASSLSASSIVLMAGATDMEDTAEIVVRGEAWVEDGQPHAQLTFDHARSDYQIWTTVLDPEQIAAPDFAFGVSLHVVRLLNCMASWRGDDYENSPEALALYVRFCDAVEHQRLRDYSPFTQDIYEAEPDNPTALALHAYMLHSRLTRYRDTPDAERKPLVDMYEALISEAQSLSPDSPLVKGLAAIVTSDADDWIGTAEALGPLASRNGLPRTIYTQYGEHLRKTGRIRDALQVYTQYLERDPTHPALFSRIGWLHTLVNEHDAAELAFARAERIDPDHPGLSQRRGQAVLHYGSPEEVRRLFQSYFGSAEIDPSKLRNCDQLASWMIAFDRVDLSQFKAICGSYPDRFYPVRQLSFLGDVDGAYQAAEGYDWSSHHGATIILFYREMEAFRADPRFWPLVEDLGLVDYWKTIDRWPDFCLYEDHEGYCPAR</sequence>
<keyword evidence="5" id="KW-1133">Transmembrane helix</keyword>
<dbReference type="InterPro" id="IPR011990">
    <property type="entry name" value="TPR-like_helical_dom_sf"/>
</dbReference>
<dbReference type="Gene3D" id="1.10.10.10">
    <property type="entry name" value="Winged helix-like DNA-binding domain superfamily/Winged helix DNA-binding domain"/>
    <property type="match status" value="1"/>
</dbReference>
<feature type="compositionally biased region" description="Basic and acidic residues" evidence="4">
    <location>
        <begin position="113"/>
        <end position="128"/>
    </location>
</feature>
<name>A0ABQ5UZ35_9PROT</name>
<dbReference type="Pfam" id="PF00486">
    <property type="entry name" value="Trans_reg_C"/>
    <property type="match status" value="1"/>
</dbReference>
<evidence type="ECO:0000313" key="8">
    <source>
        <dbReference type="Proteomes" id="UP001161390"/>
    </source>
</evidence>
<dbReference type="PROSITE" id="PS51755">
    <property type="entry name" value="OMPR_PHOB"/>
    <property type="match status" value="1"/>
</dbReference>
<dbReference type="SMART" id="SM00862">
    <property type="entry name" value="Trans_reg_C"/>
    <property type="match status" value="1"/>
</dbReference>
<dbReference type="InterPro" id="IPR001867">
    <property type="entry name" value="OmpR/PhoB-type_DNA-bd"/>
</dbReference>
<feature type="transmembrane region" description="Helical" evidence="5">
    <location>
        <begin position="157"/>
        <end position="176"/>
    </location>
</feature>
<gene>
    <name evidence="7" type="ORF">GCM10007854_07780</name>
</gene>
<dbReference type="RefSeq" id="WP_284369834.1">
    <property type="nucleotide sequence ID" value="NZ_BSNJ01000002.1"/>
</dbReference>
<keyword evidence="5" id="KW-0472">Membrane</keyword>
<dbReference type="PROSITE" id="PS50005">
    <property type="entry name" value="TPR"/>
    <property type="match status" value="2"/>
</dbReference>
<dbReference type="SUPFAM" id="SSF48452">
    <property type="entry name" value="TPR-like"/>
    <property type="match status" value="1"/>
</dbReference>
<evidence type="ECO:0000259" key="6">
    <source>
        <dbReference type="PROSITE" id="PS51755"/>
    </source>
</evidence>
<proteinExistence type="predicted"/>
<dbReference type="SUPFAM" id="SSF46894">
    <property type="entry name" value="C-terminal effector domain of the bipartite response regulators"/>
    <property type="match status" value="1"/>
</dbReference>
<feature type="repeat" description="TPR" evidence="2">
    <location>
        <begin position="429"/>
        <end position="462"/>
    </location>
</feature>
<reference evidence="7" key="2">
    <citation type="submission" date="2023-01" db="EMBL/GenBank/DDBJ databases">
        <title>Draft genome sequence of Algimonas porphyrae strain NBRC 108216.</title>
        <authorList>
            <person name="Sun Q."/>
            <person name="Mori K."/>
        </authorList>
    </citation>
    <scope>NUCLEOTIDE SEQUENCE</scope>
    <source>
        <strain evidence="7">NBRC 108216</strain>
    </source>
</reference>
<dbReference type="InterPro" id="IPR019734">
    <property type="entry name" value="TPR_rpt"/>
</dbReference>
<organism evidence="7 8">
    <name type="scientific">Algimonas porphyrae</name>
    <dbReference type="NCBI Taxonomy" id="1128113"/>
    <lineage>
        <taxon>Bacteria</taxon>
        <taxon>Pseudomonadati</taxon>
        <taxon>Pseudomonadota</taxon>
        <taxon>Alphaproteobacteria</taxon>
        <taxon>Maricaulales</taxon>
        <taxon>Robiginitomaculaceae</taxon>
        <taxon>Algimonas</taxon>
    </lineage>
</organism>
<evidence type="ECO:0000256" key="2">
    <source>
        <dbReference type="PROSITE-ProRule" id="PRU00339"/>
    </source>
</evidence>
<feature type="region of interest" description="Disordered" evidence="4">
    <location>
        <begin position="106"/>
        <end position="143"/>
    </location>
</feature>
<feature type="DNA-binding region" description="OmpR/PhoB-type" evidence="3">
    <location>
        <begin position="6"/>
        <end position="104"/>
    </location>
</feature>
<keyword evidence="8" id="KW-1185">Reference proteome</keyword>
<feature type="repeat" description="TPR" evidence="2">
    <location>
        <begin position="463"/>
        <end position="496"/>
    </location>
</feature>
<evidence type="ECO:0000256" key="5">
    <source>
        <dbReference type="SAM" id="Phobius"/>
    </source>
</evidence>
<dbReference type="Gene3D" id="1.25.40.10">
    <property type="entry name" value="Tetratricopeptide repeat domain"/>
    <property type="match status" value="1"/>
</dbReference>
<evidence type="ECO:0000313" key="7">
    <source>
        <dbReference type="EMBL" id="GLQ19823.1"/>
    </source>
</evidence>
<evidence type="ECO:0000256" key="4">
    <source>
        <dbReference type="SAM" id="MobiDB-lite"/>
    </source>
</evidence>
<dbReference type="InterPro" id="IPR016032">
    <property type="entry name" value="Sig_transdc_resp-reg_C-effctor"/>
</dbReference>
<comment type="caution">
    <text evidence="7">The sequence shown here is derived from an EMBL/GenBank/DDBJ whole genome shotgun (WGS) entry which is preliminary data.</text>
</comment>
<dbReference type="CDD" id="cd00383">
    <property type="entry name" value="trans_reg_C"/>
    <property type="match status" value="1"/>
</dbReference>
<evidence type="ECO:0000256" key="3">
    <source>
        <dbReference type="PROSITE-ProRule" id="PRU01091"/>
    </source>
</evidence>
<dbReference type="EMBL" id="BSNJ01000002">
    <property type="protein sequence ID" value="GLQ19823.1"/>
    <property type="molecule type" value="Genomic_DNA"/>
</dbReference>
<keyword evidence="2" id="KW-0802">TPR repeat</keyword>